<comment type="similarity">
    <text evidence="2">Belongs to the FliR/MopE/SpaR family.</text>
</comment>
<keyword evidence="6" id="KW-0472">Membrane</keyword>
<dbReference type="InterPro" id="IPR002010">
    <property type="entry name" value="T3SS_IM_R"/>
</dbReference>
<dbReference type="PANTHER" id="PTHR30065:SF1">
    <property type="entry name" value="SURFACE PRESENTATION OF ANTIGENS PROTEIN SPAR"/>
    <property type="match status" value="1"/>
</dbReference>
<name>A0A7I9VHS2_9BACT</name>
<reference evidence="8" key="1">
    <citation type="journal article" date="2020" name="Appl. Environ. Microbiol.">
        <title>Diazotrophic Anaeromyxobacter Isolates from Soils.</title>
        <authorList>
            <person name="Masuda Y."/>
            <person name="Yamanaka H."/>
            <person name="Xu Z.X."/>
            <person name="Shiratori Y."/>
            <person name="Aono T."/>
            <person name="Amachi S."/>
            <person name="Senoo K."/>
            <person name="Itoh H."/>
        </authorList>
    </citation>
    <scope>NUCLEOTIDE SEQUENCE [LARGE SCALE GENOMIC DNA]</scope>
    <source>
        <strain evidence="8">R267</strain>
    </source>
</reference>
<dbReference type="Pfam" id="PF01311">
    <property type="entry name" value="Bac_export_1"/>
    <property type="match status" value="1"/>
</dbReference>
<dbReference type="GO" id="GO:0006605">
    <property type="term" value="P:protein targeting"/>
    <property type="evidence" value="ECO:0007669"/>
    <property type="project" value="InterPro"/>
</dbReference>
<protein>
    <recommendedName>
        <fullName evidence="9">Type III secretion system inner membrane R protein</fullName>
    </recommendedName>
</protein>
<keyword evidence="4" id="KW-0812">Transmembrane</keyword>
<evidence type="ECO:0000313" key="7">
    <source>
        <dbReference type="EMBL" id="GEJ55577.1"/>
    </source>
</evidence>
<dbReference type="GO" id="GO:0005886">
    <property type="term" value="C:plasma membrane"/>
    <property type="evidence" value="ECO:0007669"/>
    <property type="project" value="UniProtKB-SubCell"/>
</dbReference>
<evidence type="ECO:0008006" key="9">
    <source>
        <dbReference type="Google" id="ProtNLM"/>
    </source>
</evidence>
<organism evidence="7 8">
    <name type="scientific">Anaeromyxobacter diazotrophicus</name>
    <dbReference type="NCBI Taxonomy" id="2590199"/>
    <lineage>
        <taxon>Bacteria</taxon>
        <taxon>Pseudomonadati</taxon>
        <taxon>Myxococcota</taxon>
        <taxon>Myxococcia</taxon>
        <taxon>Myxococcales</taxon>
        <taxon>Cystobacterineae</taxon>
        <taxon>Anaeromyxobacteraceae</taxon>
        <taxon>Anaeromyxobacter</taxon>
    </lineage>
</organism>
<gene>
    <name evidence="7" type="ORF">AMYX_03180</name>
</gene>
<dbReference type="PANTHER" id="PTHR30065">
    <property type="entry name" value="FLAGELLAR BIOSYNTHETIC PROTEIN FLIR"/>
    <property type="match status" value="1"/>
</dbReference>
<keyword evidence="8" id="KW-1185">Reference proteome</keyword>
<dbReference type="Proteomes" id="UP000503640">
    <property type="component" value="Unassembled WGS sequence"/>
</dbReference>
<keyword evidence="5" id="KW-1133">Transmembrane helix</keyword>
<dbReference type="RefSeq" id="WP_235969397.1">
    <property type="nucleotide sequence ID" value="NZ_BJTG01000001.1"/>
</dbReference>
<comment type="caution">
    <text evidence="7">The sequence shown here is derived from an EMBL/GenBank/DDBJ whole genome shotgun (WGS) entry which is preliminary data.</text>
</comment>
<accession>A0A7I9VHS2</accession>
<evidence type="ECO:0000256" key="1">
    <source>
        <dbReference type="ARBA" id="ARBA00004651"/>
    </source>
</evidence>
<sequence length="263" mass="24904">MTATPLLDAVAPLVPGAAAAALHGVRLLPAALLCPFLGGPLVPPAVRGALAFGLGASAWSAAGGGAFAGGARELLAAAARELALGAGLGFLAGLPFEAARAGGRLVDTLRGATLAELHVAPLRQRESAAGDLLTQWMVVLAAAAGGDRLVVAALLDSFRAAPVGAGALPPGLLEAGLRGAGELLACAVALGAPAAAGVLAADLAVALALRAAPQLALSPAAQPARAALGLLPLALGAAALAGRLTAAVALAAGLLRGAAAGAP</sequence>
<proteinExistence type="inferred from homology"/>
<evidence type="ECO:0000256" key="6">
    <source>
        <dbReference type="ARBA" id="ARBA00023136"/>
    </source>
</evidence>
<evidence type="ECO:0000313" key="8">
    <source>
        <dbReference type="Proteomes" id="UP000503640"/>
    </source>
</evidence>
<keyword evidence="3" id="KW-1003">Cell membrane</keyword>
<dbReference type="AlphaFoldDB" id="A0A7I9VHS2"/>
<dbReference type="PRINTS" id="PR00953">
    <property type="entry name" value="TYPE3IMRPROT"/>
</dbReference>
<comment type="subcellular location">
    <subcellularLocation>
        <location evidence="1">Cell membrane</location>
        <topology evidence="1">Multi-pass membrane protein</topology>
    </subcellularLocation>
</comment>
<evidence type="ECO:0000256" key="4">
    <source>
        <dbReference type="ARBA" id="ARBA00022692"/>
    </source>
</evidence>
<evidence type="ECO:0000256" key="2">
    <source>
        <dbReference type="ARBA" id="ARBA00009772"/>
    </source>
</evidence>
<dbReference type="EMBL" id="BJTG01000001">
    <property type="protein sequence ID" value="GEJ55577.1"/>
    <property type="molecule type" value="Genomic_DNA"/>
</dbReference>
<evidence type="ECO:0000256" key="5">
    <source>
        <dbReference type="ARBA" id="ARBA00022989"/>
    </source>
</evidence>
<evidence type="ECO:0000256" key="3">
    <source>
        <dbReference type="ARBA" id="ARBA00022475"/>
    </source>
</evidence>